<dbReference type="Pfam" id="PF13241">
    <property type="entry name" value="NAD_binding_7"/>
    <property type="match status" value="1"/>
</dbReference>
<protein>
    <recommendedName>
        <fullName evidence="2">precorrin-2 dehydrogenase</fullName>
        <ecNumber evidence="2">1.3.1.76</ecNumber>
    </recommendedName>
</protein>
<dbReference type="GO" id="GO:0043115">
    <property type="term" value="F:precorrin-2 dehydrogenase activity"/>
    <property type="evidence" value="ECO:0007669"/>
    <property type="project" value="UniProtKB-EC"/>
</dbReference>
<dbReference type="Proteomes" id="UP000633619">
    <property type="component" value="Unassembled WGS sequence"/>
</dbReference>
<comment type="caution">
    <text evidence="8">The sequence shown here is derived from an EMBL/GenBank/DDBJ whole genome shotgun (WGS) entry which is preliminary data.</text>
</comment>
<evidence type="ECO:0000259" key="7">
    <source>
        <dbReference type="Pfam" id="PF14824"/>
    </source>
</evidence>
<dbReference type="RefSeq" id="WP_181731789.1">
    <property type="nucleotide sequence ID" value="NZ_JACEIR010000003.1"/>
</dbReference>
<dbReference type="GO" id="GO:0004325">
    <property type="term" value="F:ferrochelatase activity"/>
    <property type="evidence" value="ECO:0007669"/>
    <property type="project" value="InterPro"/>
</dbReference>
<dbReference type="EMBL" id="JAECVW010000002">
    <property type="protein sequence ID" value="MBH8594551.1"/>
    <property type="molecule type" value="Genomic_DNA"/>
</dbReference>
<reference evidence="8 9" key="1">
    <citation type="submission" date="2020-12" db="EMBL/GenBank/DDBJ databases">
        <title>WGS of Thermoactinomyces spp.</title>
        <authorList>
            <person name="Cheng K."/>
        </authorList>
    </citation>
    <scope>NUCLEOTIDE SEQUENCE [LARGE SCALE GENOMIC DNA]</scope>
    <source>
        <strain evidence="9">CICC 10671\DSM 43846</strain>
    </source>
</reference>
<comment type="catalytic activity">
    <reaction evidence="6">
        <text>precorrin-2 + NAD(+) = sirohydrochlorin + NADH + 2 H(+)</text>
        <dbReference type="Rhea" id="RHEA:15613"/>
        <dbReference type="ChEBI" id="CHEBI:15378"/>
        <dbReference type="ChEBI" id="CHEBI:57540"/>
        <dbReference type="ChEBI" id="CHEBI:57945"/>
        <dbReference type="ChEBI" id="CHEBI:58351"/>
        <dbReference type="ChEBI" id="CHEBI:58827"/>
        <dbReference type="EC" id="1.3.1.76"/>
    </reaction>
</comment>
<dbReference type="EC" id="1.3.1.76" evidence="2"/>
<dbReference type="PANTHER" id="PTHR35330">
    <property type="entry name" value="SIROHEME BIOSYNTHESIS PROTEIN MET8"/>
    <property type="match status" value="1"/>
</dbReference>
<keyword evidence="4" id="KW-0520">NAD</keyword>
<dbReference type="GO" id="GO:0019354">
    <property type="term" value="P:siroheme biosynthetic process"/>
    <property type="evidence" value="ECO:0007669"/>
    <property type="project" value="UniProtKB-UniPathway"/>
</dbReference>
<dbReference type="InterPro" id="IPR006367">
    <property type="entry name" value="Sirohaem_synthase_N"/>
</dbReference>
<dbReference type="SUPFAM" id="SSF75615">
    <property type="entry name" value="Siroheme synthase middle domains-like"/>
    <property type="match status" value="1"/>
</dbReference>
<dbReference type="SUPFAM" id="SSF51735">
    <property type="entry name" value="NAD(P)-binding Rossmann-fold domains"/>
    <property type="match status" value="1"/>
</dbReference>
<dbReference type="AlphaFoldDB" id="A0A8I1AAT9"/>
<dbReference type="UniPathway" id="UPA00262">
    <property type="reaction ID" value="UER00222"/>
</dbReference>
<sequence>MRQPYAMMIDLRGKPCLVVGGGKVAGRKVKTLIDAGAYVKVVSPAVTPMIKYWALSRTVEWFARPYQKEDGAGQFLVVAATDDPDVNRTVYCHAVMRDQWINVVDQPGLCNFTIPSVVTRGRLQIAISTQGASPSVAKKIRRELEDIYGEEYELYLDLVHEMRQKIQARVTEKRLRYRLYKELASDRWIEACRRNPDGVRREMAEWLENMMLNGAKEKGGSVACGRLWQEQDEVSWHLPKPIG</sequence>
<dbReference type="InterPro" id="IPR028281">
    <property type="entry name" value="Sirohaem_synthase_central"/>
</dbReference>
<proteinExistence type="predicted"/>
<dbReference type="Gene3D" id="1.10.8.610">
    <property type="entry name" value="SirC, precorrin-2 dehydrogenase, C-terminal helical domain-like"/>
    <property type="match status" value="1"/>
</dbReference>
<feature type="domain" description="Siroheme synthase central" evidence="7">
    <location>
        <begin position="120"/>
        <end position="146"/>
    </location>
</feature>
<organism evidence="8 9">
    <name type="scientific">Thermoactinomyces intermedius</name>
    <dbReference type="NCBI Taxonomy" id="2024"/>
    <lineage>
        <taxon>Bacteria</taxon>
        <taxon>Bacillati</taxon>
        <taxon>Bacillota</taxon>
        <taxon>Bacilli</taxon>
        <taxon>Bacillales</taxon>
        <taxon>Thermoactinomycetaceae</taxon>
        <taxon>Thermoactinomyces</taxon>
    </lineage>
</organism>
<keyword evidence="9" id="KW-1185">Reference proteome</keyword>
<dbReference type="InterPro" id="IPR036291">
    <property type="entry name" value="NAD(P)-bd_dom_sf"/>
</dbReference>
<accession>A0A8I1AAT9</accession>
<keyword evidence="5" id="KW-0627">Porphyrin biosynthesis</keyword>
<evidence type="ECO:0000256" key="1">
    <source>
        <dbReference type="ARBA" id="ARBA00005010"/>
    </source>
</evidence>
<evidence type="ECO:0000256" key="6">
    <source>
        <dbReference type="ARBA" id="ARBA00047561"/>
    </source>
</evidence>
<dbReference type="Pfam" id="PF14824">
    <property type="entry name" value="Sirohm_synth_M"/>
    <property type="match status" value="1"/>
</dbReference>
<dbReference type="PANTHER" id="PTHR35330:SF1">
    <property type="entry name" value="SIROHEME BIOSYNTHESIS PROTEIN MET8"/>
    <property type="match status" value="1"/>
</dbReference>
<evidence type="ECO:0000313" key="9">
    <source>
        <dbReference type="Proteomes" id="UP000633619"/>
    </source>
</evidence>
<evidence type="ECO:0000256" key="4">
    <source>
        <dbReference type="ARBA" id="ARBA00023027"/>
    </source>
</evidence>
<dbReference type="NCBIfam" id="TIGR01470">
    <property type="entry name" value="cysG_Nterm"/>
    <property type="match status" value="1"/>
</dbReference>
<evidence type="ECO:0000313" key="8">
    <source>
        <dbReference type="EMBL" id="MBH8594551.1"/>
    </source>
</evidence>
<dbReference type="Gene3D" id="3.40.50.720">
    <property type="entry name" value="NAD(P)-binding Rossmann-like Domain"/>
    <property type="match status" value="1"/>
</dbReference>
<evidence type="ECO:0000256" key="2">
    <source>
        <dbReference type="ARBA" id="ARBA00012400"/>
    </source>
</evidence>
<keyword evidence="3" id="KW-0560">Oxidoreductase</keyword>
<dbReference type="InterPro" id="IPR028161">
    <property type="entry name" value="Met8-like"/>
</dbReference>
<name>A0A8I1AAT9_THEIN</name>
<gene>
    <name evidence="8" type="ORF">I8U20_04310</name>
</gene>
<evidence type="ECO:0000256" key="3">
    <source>
        <dbReference type="ARBA" id="ARBA00023002"/>
    </source>
</evidence>
<evidence type="ECO:0000256" key="5">
    <source>
        <dbReference type="ARBA" id="ARBA00023244"/>
    </source>
</evidence>
<comment type="pathway">
    <text evidence="1">Porphyrin-containing compound metabolism; siroheme biosynthesis; sirohydrochlorin from precorrin-2: step 1/1.</text>
</comment>
<dbReference type="InterPro" id="IPR042518">
    <property type="entry name" value="SirC_C"/>
</dbReference>